<organism evidence="1 2">
    <name type="scientific">Gossypium australe</name>
    <dbReference type="NCBI Taxonomy" id="47621"/>
    <lineage>
        <taxon>Eukaryota</taxon>
        <taxon>Viridiplantae</taxon>
        <taxon>Streptophyta</taxon>
        <taxon>Embryophyta</taxon>
        <taxon>Tracheophyta</taxon>
        <taxon>Spermatophyta</taxon>
        <taxon>Magnoliopsida</taxon>
        <taxon>eudicotyledons</taxon>
        <taxon>Gunneridae</taxon>
        <taxon>Pentapetalae</taxon>
        <taxon>rosids</taxon>
        <taxon>malvids</taxon>
        <taxon>Malvales</taxon>
        <taxon>Malvaceae</taxon>
        <taxon>Malvoideae</taxon>
        <taxon>Gossypium</taxon>
    </lineage>
</organism>
<dbReference type="Proteomes" id="UP000325315">
    <property type="component" value="Unassembled WGS sequence"/>
</dbReference>
<sequence length="284" mass="32354">MGQLTKELRSSPQCALHSDIENLMNTGKQQCKVVTLRSRKDILTSEKKKFLDVLKKLHINIPLVEALEQMPNCAKFIKDIFSKKRSFRGFEKVALKKECSPLLQDKLPLKMKELGSFTILCYIGDSYCRLALCDLRASINLMPISIAHPGGKIEYVLVRVDKFIFPAEFLILDFKADKNVLMILGRPFLAAGGTLIDVQKRELTMRVQDDQVTFNVFKSITYLDVDEECSATFEMELLVLIGWDRNSVDDPSEQILVSDPPSDNEEHENLTLLKTNLKEFIPKP</sequence>
<comment type="caution">
    <text evidence="1">The sequence shown here is derived from an EMBL/GenBank/DDBJ whole genome shotgun (WGS) entry which is preliminary data.</text>
</comment>
<protein>
    <submittedName>
        <fullName evidence="1">Bromodomain-containing protein</fullName>
    </submittedName>
</protein>
<accession>A0A5B6WH92</accession>
<proteinExistence type="predicted"/>
<evidence type="ECO:0000313" key="2">
    <source>
        <dbReference type="Proteomes" id="UP000325315"/>
    </source>
</evidence>
<dbReference type="AlphaFoldDB" id="A0A5B6WH92"/>
<dbReference type="EMBL" id="SMMG02000003">
    <property type="protein sequence ID" value="KAA3480558.1"/>
    <property type="molecule type" value="Genomic_DNA"/>
</dbReference>
<reference evidence="2" key="1">
    <citation type="journal article" date="2019" name="Plant Biotechnol. J.">
        <title>Genome sequencing of the Australian wild diploid species Gossypium australe highlights disease resistance and delayed gland morphogenesis.</title>
        <authorList>
            <person name="Cai Y."/>
            <person name="Cai X."/>
            <person name="Wang Q."/>
            <person name="Wang P."/>
            <person name="Zhang Y."/>
            <person name="Cai C."/>
            <person name="Xu Y."/>
            <person name="Wang K."/>
            <person name="Zhou Z."/>
            <person name="Wang C."/>
            <person name="Geng S."/>
            <person name="Li B."/>
            <person name="Dong Q."/>
            <person name="Hou Y."/>
            <person name="Wang H."/>
            <person name="Ai P."/>
            <person name="Liu Z."/>
            <person name="Yi F."/>
            <person name="Sun M."/>
            <person name="An G."/>
            <person name="Cheng J."/>
            <person name="Zhang Y."/>
            <person name="Shi Q."/>
            <person name="Xie Y."/>
            <person name="Shi X."/>
            <person name="Chang Y."/>
            <person name="Huang F."/>
            <person name="Chen Y."/>
            <person name="Hong S."/>
            <person name="Mi L."/>
            <person name="Sun Q."/>
            <person name="Zhang L."/>
            <person name="Zhou B."/>
            <person name="Peng R."/>
            <person name="Zhang X."/>
            <person name="Liu F."/>
        </authorList>
    </citation>
    <scope>NUCLEOTIDE SEQUENCE [LARGE SCALE GENOMIC DNA]</scope>
    <source>
        <strain evidence="2">cv. PA1801</strain>
    </source>
</reference>
<dbReference type="InterPro" id="IPR021109">
    <property type="entry name" value="Peptidase_aspartic_dom_sf"/>
</dbReference>
<evidence type="ECO:0000313" key="1">
    <source>
        <dbReference type="EMBL" id="KAA3480558.1"/>
    </source>
</evidence>
<name>A0A5B6WH92_9ROSI</name>
<gene>
    <name evidence="1" type="ORF">EPI10_020980</name>
</gene>
<dbReference type="PANTHER" id="PTHR33067:SF39">
    <property type="entry name" value="TRANSCRIPTION FACTOR INTERACTOR AND REGULATOR CCHC(ZN) FAMILY"/>
    <property type="match status" value="1"/>
</dbReference>
<keyword evidence="2" id="KW-1185">Reference proteome</keyword>
<dbReference type="Gene3D" id="2.40.70.10">
    <property type="entry name" value="Acid Proteases"/>
    <property type="match status" value="1"/>
</dbReference>
<dbReference type="PANTHER" id="PTHR33067">
    <property type="entry name" value="RNA-DIRECTED DNA POLYMERASE-RELATED"/>
    <property type="match status" value="1"/>
</dbReference>
<dbReference type="OrthoDB" id="1937287at2759"/>